<dbReference type="InterPro" id="IPR027417">
    <property type="entry name" value="P-loop_NTPase"/>
</dbReference>
<dbReference type="Gene3D" id="1.20.5.4130">
    <property type="match status" value="1"/>
</dbReference>
<reference evidence="12 13" key="1">
    <citation type="journal article" date="2009" name="Nature">
        <title>The Sorghum bicolor genome and the diversification of grasses.</title>
        <authorList>
            <person name="Paterson A.H."/>
            <person name="Bowers J.E."/>
            <person name="Bruggmann R."/>
            <person name="Dubchak I."/>
            <person name="Grimwood J."/>
            <person name="Gundlach H."/>
            <person name="Haberer G."/>
            <person name="Hellsten U."/>
            <person name="Mitros T."/>
            <person name="Poliakov A."/>
            <person name="Schmutz J."/>
            <person name="Spannagl M."/>
            <person name="Tang H."/>
            <person name="Wang X."/>
            <person name="Wicker T."/>
            <person name="Bharti A.K."/>
            <person name="Chapman J."/>
            <person name="Feltus F.A."/>
            <person name="Gowik U."/>
            <person name="Grigoriev I.V."/>
            <person name="Lyons E."/>
            <person name="Maher C.A."/>
            <person name="Martis M."/>
            <person name="Narechania A."/>
            <person name="Otillar R.P."/>
            <person name="Penning B.W."/>
            <person name="Salamov A.A."/>
            <person name="Wang Y."/>
            <person name="Zhang L."/>
            <person name="Carpita N.C."/>
            <person name="Freeling M."/>
            <person name="Gingle A.R."/>
            <person name="Hash C.T."/>
            <person name="Keller B."/>
            <person name="Klein P."/>
            <person name="Kresovich S."/>
            <person name="McCann M.C."/>
            <person name="Ming R."/>
            <person name="Peterson D.G."/>
            <person name="Mehboob-ur-Rahman"/>
            <person name="Ware D."/>
            <person name="Westhoff P."/>
            <person name="Mayer K.F."/>
            <person name="Messing J."/>
            <person name="Rokhsar D.S."/>
        </authorList>
    </citation>
    <scope>NUCLEOTIDE SEQUENCE [LARGE SCALE GENOMIC DNA]</scope>
    <source>
        <strain evidence="13">cv. BTx623</strain>
    </source>
</reference>
<keyword evidence="13" id="KW-1185">Reference proteome</keyword>
<dbReference type="Pfam" id="PF23559">
    <property type="entry name" value="WHD_DRP"/>
    <property type="match status" value="1"/>
</dbReference>
<dbReference type="Gramene" id="OQU83095">
    <property type="protein sequence ID" value="OQU83095"/>
    <property type="gene ID" value="SORBI_3005G076500"/>
</dbReference>
<dbReference type="EMBL" id="CM000764">
    <property type="protein sequence ID" value="KXG28023.1"/>
    <property type="molecule type" value="Genomic_DNA"/>
</dbReference>
<evidence type="ECO:0000256" key="4">
    <source>
        <dbReference type="ARBA" id="ARBA00022741"/>
    </source>
</evidence>
<dbReference type="Pfam" id="PF23598">
    <property type="entry name" value="LRR_14"/>
    <property type="match status" value="1"/>
</dbReference>
<dbReference type="InterPro" id="IPR055414">
    <property type="entry name" value="LRR_R13L4/SHOC2-like"/>
</dbReference>
<feature type="domain" description="Disease resistance N-terminal" evidence="9">
    <location>
        <begin position="7"/>
        <end position="99"/>
    </location>
</feature>
<keyword evidence="4" id="KW-0547">Nucleotide-binding</keyword>
<dbReference type="GO" id="GO:0009626">
    <property type="term" value="P:plant-type hypersensitive response"/>
    <property type="evidence" value="ECO:0007669"/>
    <property type="project" value="UniProtKB-ARBA"/>
</dbReference>
<dbReference type="SUPFAM" id="SSF52058">
    <property type="entry name" value="L domain-like"/>
    <property type="match status" value="1"/>
</dbReference>
<proteinExistence type="inferred from homology"/>
<keyword evidence="2" id="KW-0433">Leucine-rich repeat</keyword>
<dbReference type="Gramene" id="OQU83096">
    <property type="protein sequence ID" value="OQU83096"/>
    <property type="gene ID" value="SORBI_3005G076500"/>
</dbReference>
<dbReference type="InterPro" id="IPR044974">
    <property type="entry name" value="Disease_R_plants"/>
</dbReference>
<dbReference type="OMA" id="NTNDWIR"/>
<dbReference type="OrthoDB" id="599337at2759"/>
<keyword evidence="3" id="KW-0677">Repeat</keyword>
<evidence type="ECO:0008006" key="14">
    <source>
        <dbReference type="Google" id="ProtNLM"/>
    </source>
</evidence>
<evidence type="ECO:0000313" key="13">
    <source>
        <dbReference type="Proteomes" id="UP000000768"/>
    </source>
</evidence>
<dbReference type="Gene3D" id="3.80.10.10">
    <property type="entry name" value="Ribonuclease Inhibitor"/>
    <property type="match status" value="1"/>
</dbReference>
<dbReference type="AlphaFoldDB" id="A0A1B6PQT4"/>
<feature type="domain" description="Disease resistance protein winged helix" evidence="10">
    <location>
        <begin position="432"/>
        <end position="504"/>
    </location>
</feature>
<keyword evidence="5" id="KW-0611">Plant defense</keyword>
<evidence type="ECO:0000313" key="12">
    <source>
        <dbReference type="EMBL" id="KXG28023.1"/>
    </source>
</evidence>
<keyword evidence="6 7" id="KW-0175">Coiled coil</keyword>
<feature type="domain" description="NB-ARC" evidence="8">
    <location>
        <begin position="193"/>
        <end position="322"/>
    </location>
</feature>
<evidence type="ECO:0000259" key="11">
    <source>
        <dbReference type="Pfam" id="PF23598"/>
    </source>
</evidence>
<dbReference type="Pfam" id="PF00931">
    <property type="entry name" value="NB-ARC"/>
    <property type="match status" value="1"/>
</dbReference>
<dbReference type="FunFam" id="3.40.50.300:FF:001091">
    <property type="entry name" value="Probable disease resistance protein At1g61300"/>
    <property type="match status" value="1"/>
</dbReference>
<protein>
    <recommendedName>
        <fullName evidence="14">AAA+ ATPase domain-containing protein</fullName>
    </recommendedName>
</protein>
<evidence type="ECO:0000256" key="1">
    <source>
        <dbReference type="ARBA" id="ARBA00008894"/>
    </source>
</evidence>
<dbReference type="eggNOG" id="KOG4658">
    <property type="taxonomic scope" value="Eukaryota"/>
</dbReference>
<name>A0A1B6PQT4_SORBI</name>
<dbReference type="Gene3D" id="3.40.50.300">
    <property type="entry name" value="P-loop containing nucleotide triphosphate hydrolases"/>
    <property type="match status" value="1"/>
</dbReference>
<dbReference type="SUPFAM" id="SSF52540">
    <property type="entry name" value="P-loop containing nucleoside triphosphate hydrolases"/>
    <property type="match status" value="1"/>
</dbReference>
<dbReference type="EMBL" id="CM000764">
    <property type="protein sequence ID" value="OQU83096.1"/>
    <property type="molecule type" value="Genomic_DNA"/>
</dbReference>
<dbReference type="GO" id="GO:0042742">
    <property type="term" value="P:defense response to bacterium"/>
    <property type="evidence" value="ECO:0007669"/>
    <property type="project" value="UniProtKB-ARBA"/>
</dbReference>
<dbReference type="CDD" id="cd14798">
    <property type="entry name" value="RX-CC_like"/>
    <property type="match status" value="1"/>
</dbReference>
<dbReference type="InterPro" id="IPR058922">
    <property type="entry name" value="WHD_DRP"/>
</dbReference>
<reference evidence="12" key="2">
    <citation type="submission" date="2017-02" db="EMBL/GenBank/DDBJ databases">
        <title>WGS assembly of Sorghum bicolor.</title>
        <authorList>
            <person name="Paterson A."/>
            <person name="Mullet J."/>
            <person name="Bowers J."/>
            <person name="Bruggmann R."/>
            <person name="Dubchak I."/>
            <person name="Grimwood J."/>
            <person name="Gundlach H."/>
            <person name="Haberer G."/>
            <person name="Hellsten U."/>
            <person name="Mitros T."/>
            <person name="Poliakov A."/>
            <person name="Schmutz J."/>
            <person name="Spannagl M."/>
            <person name="Tang H."/>
            <person name="Wang X."/>
            <person name="Wicker T."/>
            <person name="Bharti A."/>
            <person name="Chapman J."/>
            <person name="Feltus F."/>
            <person name="Gowik U."/>
            <person name="Grigoriev I."/>
            <person name="Lyons E."/>
            <person name="Maher C."/>
            <person name="Martis M."/>
            <person name="Narechania A."/>
            <person name="Otillar R."/>
            <person name="Penning B."/>
            <person name="Salamov A."/>
            <person name="Wang Y."/>
            <person name="Zhang L."/>
            <person name="Carpita N."/>
            <person name="Freeling M."/>
            <person name="Gingle A."/>
            <person name="Hash C."/>
            <person name="Keller B."/>
            <person name="Klein P."/>
            <person name="Kresovich S."/>
            <person name="Mccann M."/>
            <person name="Ming R."/>
            <person name="Peterson D."/>
            <person name="Rahman M."/>
            <person name="Ware D."/>
            <person name="Westhoff P."/>
            <person name="Mayer K."/>
            <person name="Messing J."/>
            <person name="Sims D."/>
            <person name="Jenkins J."/>
            <person name="Shu S."/>
            <person name="Rokhsar D."/>
        </authorList>
    </citation>
    <scope>NUCLEOTIDE SEQUENCE</scope>
</reference>
<comment type="similarity">
    <text evidence="1">Belongs to the disease resistance NB-LRR family.</text>
</comment>
<dbReference type="Gramene" id="KXG28023">
    <property type="protein sequence ID" value="KXG28023"/>
    <property type="gene ID" value="SORBI_3005G076500"/>
</dbReference>
<evidence type="ECO:0000256" key="3">
    <source>
        <dbReference type="ARBA" id="ARBA00022737"/>
    </source>
</evidence>
<dbReference type="EMBL" id="CM000764">
    <property type="protein sequence ID" value="OQU83097.1"/>
    <property type="molecule type" value="Genomic_DNA"/>
</dbReference>
<dbReference type="PRINTS" id="PR00364">
    <property type="entry name" value="DISEASERSIST"/>
</dbReference>
<dbReference type="InterPro" id="IPR038005">
    <property type="entry name" value="RX-like_CC"/>
</dbReference>
<dbReference type="Proteomes" id="UP000000768">
    <property type="component" value="Chromosome 5"/>
</dbReference>
<dbReference type="InterPro" id="IPR032675">
    <property type="entry name" value="LRR_dom_sf"/>
</dbReference>
<dbReference type="FunFam" id="1.10.10.10:FF:000322">
    <property type="entry name" value="Probable disease resistance protein At1g63360"/>
    <property type="match status" value="1"/>
</dbReference>
<sequence length="977" mass="111180">MDLVTGAISNLILKLGELLKEEYRLQKGLRKRVESLQKELESMSAVLCKVAQLTPDQLDVQVRAWAQQVRMVSYNMEDILDAFLVHVEDQEPATSNRFKRLTEKTAKLFNKSKARRMISDAIKDIMKQLQEVADRRARYMDGDIMAKSTVTIVDPRLSALYNDVTMLVGIDKASDDLISMLSSQCDDGKYVNKVKKVSVVGPGGIGKTTLVKAVYEKLKIDFGCVAFVPVGRNPDINKVLKDVLIDLDKQHYMTHLNMMILDERQLIDELHGFLKCKRYFIVIDDIWETRSWETIKLALIENNCGSRVVATTRNSRVAKVDEVYNIKPLSYVESRKLLYTRIFGADADYLDKLPDKLVSDKILKRCGGVPLAIITMANLLVGKRLEEWPQVHNSIGFSHKDNHHTESTMRILSFSYYDLPSHLKTCLLYLSMFPDDSPISKDPLIWKWIAEGFVHKERGCGLFEVGERHFDELKNRSIIQAVEFEEEEGIIQGCRVHDMVLDLIRSLSSDEKFLSVLDGLDSEDTLTESSPRRLAHQKRTVDHNPQARNTGMPHLRSFVAWYCAIDKMVPLLSFRVLRVLAIEYCEFKEGYQLQHLGNLLHLRYLGLIETNIRVLPKEIGHLRFLQTLLLNGTGIEELPSSLRLLPQLMCLRADWKTRVPNWIGMLTSLEDLRIYRGADDRSARRFVKELGNLTGLRVLRAGIAVLDENMERDLVKSLCNLKEIQYIHVEIIYPAIDDTMDASPWMSKVSWEAEGFVSPPKLRRLLLGCIMFPTLPSWIINPSCLLSHLCVHVVTIEEQDLKVIGKMPGLHDLLLPTSSTVTISNIAEGGYFKKLRSCSMLSSMVQFLRNEDSSVSFHMWNGEDAVPFGTRKDGEGSVAPIVMPCLEFLEFFFFVQTMKDCNGYCGSIGLEYLTALKKVTVRIGCQGASVVEVEEAEAALRHAVRIHPNHPTLELIRHFEDKMILASDQQEVEATRC</sequence>
<dbReference type="PANTHER" id="PTHR23155:SF1116">
    <property type="entry name" value="OS12G0273300 PROTEIN"/>
    <property type="match status" value="1"/>
</dbReference>
<dbReference type="Gene3D" id="1.10.8.430">
    <property type="entry name" value="Helical domain of apoptotic protease-activating factors"/>
    <property type="match status" value="1"/>
</dbReference>
<gene>
    <name evidence="12" type="ORF">SORBI_3005G076500</name>
</gene>
<accession>A0A1B6PQT4</accession>
<evidence type="ECO:0000256" key="6">
    <source>
        <dbReference type="ARBA" id="ARBA00023054"/>
    </source>
</evidence>
<dbReference type="Gramene" id="OQU83097">
    <property type="protein sequence ID" value="OQU83097"/>
    <property type="gene ID" value="SORBI_3005G076500"/>
</dbReference>
<evidence type="ECO:0000259" key="9">
    <source>
        <dbReference type="Pfam" id="PF18052"/>
    </source>
</evidence>
<evidence type="ECO:0000259" key="8">
    <source>
        <dbReference type="Pfam" id="PF00931"/>
    </source>
</evidence>
<dbReference type="PANTHER" id="PTHR23155">
    <property type="entry name" value="DISEASE RESISTANCE PROTEIN RP"/>
    <property type="match status" value="1"/>
</dbReference>
<dbReference type="InterPro" id="IPR042197">
    <property type="entry name" value="Apaf_helical"/>
</dbReference>
<dbReference type="InterPro" id="IPR036388">
    <property type="entry name" value="WH-like_DNA-bd_sf"/>
</dbReference>
<feature type="domain" description="Disease resistance R13L4/SHOC-2-like LRR" evidence="11">
    <location>
        <begin position="554"/>
        <end position="953"/>
    </location>
</feature>
<dbReference type="EMBL" id="CM000764">
    <property type="protein sequence ID" value="OQU83095.1"/>
    <property type="molecule type" value="Genomic_DNA"/>
</dbReference>
<evidence type="ECO:0000256" key="2">
    <source>
        <dbReference type="ARBA" id="ARBA00022614"/>
    </source>
</evidence>
<evidence type="ECO:0000256" key="7">
    <source>
        <dbReference type="SAM" id="Coils"/>
    </source>
</evidence>
<feature type="coiled-coil region" evidence="7">
    <location>
        <begin position="19"/>
        <end position="46"/>
    </location>
</feature>
<dbReference type="Pfam" id="PF18052">
    <property type="entry name" value="Rx_N"/>
    <property type="match status" value="1"/>
</dbReference>
<dbReference type="Gene3D" id="1.10.10.10">
    <property type="entry name" value="Winged helix-like DNA-binding domain superfamily/Winged helix DNA-binding domain"/>
    <property type="match status" value="1"/>
</dbReference>
<dbReference type="InterPro" id="IPR002182">
    <property type="entry name" value="NB-ARC"/>
</dbReference>
<dbReference type="GO" id="GO:0043531">
    <property type="term" value="F:ADP binding"/>
    <property type="evidence" value="ECO:0007669"/>
    <property type="project" value="InterPro"/>
</dbReference>
<reference evidence="13" key="3">
    <citation type="journal article" date="2018" name="Plant J.">
        <title>The Sorghum bicolor reference genome: improved assembly, gene annotations, a transcriptome atlas, and signatures of genome organization.</title>
        <authorList>
            <person name="McCormick R.F."/>
            <person name="Truong S.K."/>
            <person name="Sreedasyam A."/>
            <person name="Jenkins J."/>
            <person name="Shu S."/>
            <person name="Sims D."/>
            <person name="Kennedy M."/>
            <person name="Amirebrahimi M."/>
            <person name="Weers B.D."/>
            <person name="McKinley B."/>
            <person name="Mattison A."/>
            <person name="Morishige D.T."/>
            <person name="Grimwood J."/>
            <person name="Schmutz J."/>
            <person name="Mullet J.E."/>
        </authorList>
    </citation>
    <scope>NUCLEOTIDE SEQUENCE [LARGE SCALE GENOMIC DNA]</scope>
    <source>
        <strain evidence="13">cv. BTx623</strain>
    </source>
</reference>
<dbReference type="InParanoid" id="A0A1B6PQT4"/>
<organism evidence="12 13">
    <name type="scientific">Sorghum bicolor</name>
    <name type="common">Sorghum</name>
    <name type="synonym">Sorghum vulgare</name>
    <dbReference type="NCBI Taxonomy" id="4558"/>
    <lineage>
        <taxon>Eukaryota</taxon>
        <taxon>Viridiplantae</taxon>
        <taxon>Streptophyta</taxon>
        <taxon>Embryophyta</taxon>
        <taxon>Tracheophyta</taxon>
        <taxon>Spermatophyta</taxon>
        <taxon>Magnoliopsida</taxon>
        <taxon>Liliopsida</taxon>
        <taxon>Poales</taxon>
        <taxon>Poaceae</taxon>
        <taxon>PACMAD clade</taxon>
        <taxon>Panicoideae</taxon>
        <taxon>Andropogonodae</taxon>
        <taxon>Andropogoneae</taxon>
        <taxon>Sorghinae</taxon>
        <taxon>Sorghum</taxon>
    </lineage>
</organism>
<dbReference type="InterPro" id="IPR041118">
    <property type="entry name" value="Rx_N"/>
</dbReference>
<evidence type="ECO:0000259" key="10">
    <source>
        <dbReference type="Pfam" id="PF23559"/>
    </source>
</evidence>
<dbReference type="GO" id="GO:0002758">
    <property type="term" value="P:innate immune response-activating signaling pathway"/>
    <property type="evidence" value="ECO:0007669"/>
    <property type="project" value="UniProtKB-ARBA"/>
</dbReference>
<evidence type="ECO:0000256" key="5">
    <source>
        <dbReference type="ARBA" id="ARBA00022821"/>
    </source>
</evidence>